<name>A0A5C6DCS3_9BACT</name>
<dbReference type="PANTHER" id="PTHR38471:SF2">
    <property type="entry name" value="FOUR HELIX BUNDLE PROTEIN"/>
    <property type="match status" value="1"/>
</dbReference>
<dbReference type="PANTHER" id="PTHR38471">
    <property type="entry name" value="FOUR HELIX BUNDLE PROTEIN"/>
    <property type="match status" value="1"/>
</dbReference>
<feature type="region of interest" description="Disordered" evidence="1">
    <location>
        <begin position="175"/>
        <end position="207"/>
    </location>
</feature>
<dbReference type="Proteomes" id="UP000315471">
    <property type="component" value="Unassembled WGS sequence"/>
</dbReference>
<dbReference type="Gene3D" id="1.20.1440.60">
    <property type="entry name" value="23S rRNA-intervening sequence"/>
    <property type="match status" value="1"/>
</dbReference>
<evidence type="ECO:0000313" key="2">
    <source>
        <dbReference type="EMBL" id="TWU33654.1"/>
    </source>
</evidence>
<dbReference type="InterPro" id="IPR036583">
    <property type="entry name" value="23S_rRNA_IVS_sf"/>
</dbReference>
<protein>
    <recommendedName>
        <fullName evidence="4">Four helix bundle protein</fullName>
    </recommendedName>
</protein>
<organism evidence="2 3">
    <name type="scientific">Novipirellula aureliae</name>
    <dbReference type="NCBI Taxonomy" id="2527966"/>
    <lineage>
        <taxon>Bacteria</taxon>
        <taxon>Pseudomonadati</taxon>
        <taxon>Planctomycetota</taxon>
        <taxon>Planctomycetia</taxon>
        <taxon>Pirellulales</taxon>
        <taxon>Pirellulaceae</taxon>
        <taxon>Novipirellula</taxon>
    </lineage>
</organism>
<feature type="compositionally biased region" description="Pro residues" evidence="1">
    <location>
        <begin position="187"/>
        <end position="196"/>
    </location>
</feature>
<dbReference type="Pfam" id="PF05635">
    <property type="entry name" value="23S_rRNA_IVP"/>
    <property type="match status" value="1"/>
</dbReference>
<dbReference type="CDD" id="cd16377">
    <property type="entry name" value="23S_rRNA_IVP_like"/>
    <property type="match status" value="1"/>
</dbReference>
<comment type="caution">
    <text evidence="2">The sequence shown here is derived from an EMBL/GenBank/DDBJ whole genome shotgun (WGS) entry which is preliminary data.</text>
</comment>
<proteinExistence type="predicted"/>
<dbReference type="InterPro" id="IPR012657">
    <property type="entry name" value="23S_rRNA-intervening_sequence"/>
</dbReference>
<evidence type="ECO:0008006" key="4">
    <source>
        <dbReference type="Google" id="ProtNLM"/>
    </source>
</evidence>
<reference evidence="2 3" key="1">
    <citation type="submission" date="2019-02" db="EMBL/GenBank/DDBJ databases">
        <title>Deep-cultivation of Planctomycetes and their phenomic and genomic characterization uncovers novel biology.</title>
        <authorList>
            <person name="Wiegand S."/>
            <person name="Jogler M."/>
            <person name="Boedeker C."/>
            <person name="Pinto D."/>
            <person name="Vollmers J."/>
            <person name="Rivas-Marin E."/>
            <person name="Kohn T."/>
            <person name="Peeters S.H."/>
            <person name="Heuer A."/>
            <person name="Rast P."/>
            <person name="Oberbeckmann S."/>
            <person name="Bunk B."/>
            <person name="Jeske O."/>
            <person name="Meyerdierks A."/>
            <person name="Storesund J.E."/>
            <person name="Kallscheuer N."/>
            <person name="Luecker S."/>
            <person name="Lage O.M."/>
            <person name="Pohl T."/>
            <person name="Merkel B.J."/>
            <person name="Hornburger P."/>
            <person name="Mueller R.-W."/>
            <person name="Bruemmer F."/>
            <person name="Labrenz M."/>
            <person name="Spormann A.M."/>
            <person name="Op Den Camp H."/>
            <person name="Overmann J."/>
            <person name="Amann R."/>
            <person name="Jetten M.S.M."/>
            <person name="Mascher T."/>
            <person name="Medema M.H."/>
            <person name="Devos D.P."/>
            <person name="Kaster A.-K."/>
            <person name="Ovreas L."/>
            <person name="Rohde M."/>
            <person name="Galperin M.Y."/>
            <person name="Jogler C."/>
        </authorList>
    </citation>
    <scope>NUCLEOTIDE SEQUENCE [LARGE SCALE GENOMIC DNA]</scope>
    <source>
        <strain evidence="2 3">Q31b</strain>
    </source>
</reference>
<dbReference type="SUPFAM" id="SSF158446">
    <property type="entry name" value="IVS-encoded protein-like"/>
    <property type="match status" value="1"/>
</dbReference>
<dbReference type="RefSeq" id="WP_197172469.1">
    <property type="nucleotide sequence ID" value="NZ_SJPY01000013.1"/>
</dbReference>
<evidence type="ECO:0000313" key="3">
    <source>
        <dbReference type="Proteomes" id="UP000315471"/>
    </source>
</evidence>
<dbReference type="AlphaFoldDB" id="A0A5C6DCS3"/>
<accession>A0A5C6DCS3</accession>
<feature type="compositionally biased region" description="Low complexity" evidence="1">
    <location>
        <begin position="197"/>
        <end position="207"/>
    </location>
</feature>
<dbReference type="NCBIfam" id="TIGR02436">
    <property type="entry name" value="four helix bundle protein"/>
    <property type="match status" value="1"/>
</dbReference>
<gene>
    <name evidence="2" type="ORF">Q31b_57110</name>
</gene>
<sequence>MNERIRSHRDLIVYQKSFAAGKRIFELSKAFPREEMYSLTDQVRRSSRSVSANIAEAWRKRRYEKHFCSTMNVAEAEAAETQVWIEYASAHGYLDPETTKQVIEFYDEILRMIVAMIHGSSKWCIDFKLGVGEMGVKEVGVKELGVGEMGVKEVGVNYFDANDCPILDQQLLLAPTSSTPNSFTPNSPSPNSPSPNSPSSNSGRSDA</sequence>
<dbReference type="EMBL" id="SJPY01000013">
    <property type="protein sequence ID" value="TWU33654.1"/>
    <property type="molecule type" value="Genomic_DNA"/>
</dbReference>
<evidence type="ECO:0000256" key="1">
    <source>
        <dbReference type="SAM" id="MobiDB-lite"/>
    </source>
</evidence>
<keyword evidence="3" id="KW-1185">Reference proteome</keyword>
<feature type="compositionally biased region" description="Low complexity" evidence="1">
    <location>
        <begin position="175"/>
        <end position="186"/>
    </location>
</feature>